<dbReference type="OrthoDB" id="10472289at2759"/>
<reference evidence="2 3" key="1">
    <citation type="submission" date="2018-11" db="EMBL/GenBank/DDBJ databases">
        <authorList>
            <consortium name="Pathogen Informatics"/>
        </authorList>
    </citation>
    <scope>NUCLEOTIDE SEQUENCE [LARGE SCALE GENOMIC DNA]</scope>
</reference>
<evidence type="ECO:0000313" key="2">
    <source>
        <dbReference type="EMBL" id="VDN14759.1"/>
    </source>
</evidence>
<gene>
    <name evidence="2" type="ORF">DILT_LOCUS10590</name>
</gene>
<name>A0A3P7P241_DIBLA</name>
<accession>A0A3P7P241</accession>
<organism evidence="2 3">
    <name type="scientific">Dibothriocephalus latus</name>
    <name type="common">Fish tapeworm</name>
    <name type="synonym">Diphyllobothrium latum</name>
    <dbReference type="NCBI Taxonomy" id="60516"/>
    <lineage>
        <taxon>Eukaryota</taxon>
        <taxon>Metazoa</taxon>
        <taxon>Spiralia</taxon>
        <taxon>Lophotrochozoa</taxon>
        <taxon>Platyhelminthes</taxon>
        <taxon>Cestoda</taxon>
        <taxon>Eucestoda</taxon>
        <taxon>Diphyllobothriidea</taxon>
        <taxon>Diphyllobothriidae</taxon>
        <taxon>Dibothriocephalus</taxon>
    </lineage>
</organism>
<keyword evidence="3" id="KW-1185">Reference proteome</keyword>
<sequence>MEKDDLDDYEVMWTPTSADIEVINYDDQKLAKQVYDLLSEDEVTVQPSPQKPTEPPASLDVTPTHFIPTLSGTHEGFPLSDIGGSVAILYTDLMRRFIRTGGTIPGDGLCTDAVIWHPPVFEDFEKPMHLEPKTDMVSPVSGEMNEDIGKMTDFSLYED</sequence>
<dbReference type="AlphaFoldDB" id="A0A3P7P241"/>
<dbReference type="Proteomes" id="UP000281553">
    <property type="component" value="Unassembled WGS sequence"/>
</dbReference>
<protein>
    <submittedName>
        <fullName evidence="2">Uncharacterized protein</fullName>
    </submittedName>
</protein>
<evidence type="ECO:0000256" key="1">
    <source>
        <dbReference type="SAM" id="MobiDB-lite"/>
    </source>
</evidence>
<feature type="region of interest" description="Disordered" evidence="1">
    <location>
        <begin position="42"/>
        <end position="61"/>
    </location>
</feature>
<evidence type="ECO:0000313" key="3">
    <source>
        <dbReference type="Proteomes" id="UP000281553"/>
    </source>
</evidence>
<proteinExistence type="predicted"/>
<dbReference type="EMBL" id="UYRU01060300">
    <property type="protein sequence ID" value="VDN14759.1"/>
    <property type="molecule type" value="Genomic_DNA"/>
</dbReference>